<comment type="caution">
    <text evidence="2">The sequence shown here is derived from an EMBL/GenBank/DDBJ whole genome shotgun (WGS) entry which is preliminary data.</text>
</comment>
<dbReference type="PANTHER" id="PTHR48148">
    <property type="entry name" value="KERATINOCYTE PROLINE-RICH PROTEIN"/>
    <property type="match status" value="1"/>
</dbReference>
<keyword evidence="3" id="KW-1185">Reference proteome</keyword>
<feature type="compositionally biased region" description="Low complexity" evidence="1">
    <location>
        <begin position="630"/>
        <end position="687"/>
    </location>
</feature>
<feature type="region of interest" description="Disordered" evidence="1">
    <location>
        <begin position="460"/>
        <end position="702"/>
    </location>
</feature>
<gene>
    <name evidence="2" type="ORF">FisN_15Lh248</name>
</gene>
<feature type="compositionally biased region" description="Polar residues" evidence="1">
    <location>
        <begin position="466"/>
        <end position="477"/>
    </location>
</feature>
<feature type="compositionally biased region" description="Low complexity" evidence="1">
    <location>
        <begin position="561"/>
        <end position="570"/>
    </location>
</feature>
<accession>A0A1Z5JBY8</accession>
<dbReference type="EMBL" id="BDSP01000040">
    <property type="protein sequence ID" value="GAX11318.1"/>
    <property type="molecule type" value="Genomic_DNA"/>
</dbReference>
<feature type="compositionally biased region" description="Low complexity" evidence="1">
    <location>
        <begin position="335"/>
        <end position="377"/>
    </location>
</feature>
<evidence type="ECO:0000256" key="1">
    <source>
        <dbReference type="SAM" id="MobiDB-lite"/>
    </source>
</evidence>
<evidence type="ECO:0000313" key="3">
    <source>
        <dbReference type="Proteomes" id="UP000198406"/>
    </source>
</evidence>
<feature type="compositionally biased region" description="Polar residues" evidence="1">
    <location>
        <begin position="688"/>
        <end position="700"/>
    </location>
</feature>
<sequence>MVQFADSVVIIPDGLDPYTLPLHPDGTYVDGSESLSAESLGLDGLDNDASFQDAMQGEMSMGDIGGDAMVFSDSFLTDEDFSSMSDSEATLEKEPPSDYDILKQMGTNAALSGAIALAAPTLVKYGARLMNSSNEAEDAALDSVALANLSNSASFSQGGNATGAFPGFGAIPGGGAFQTGVSKSVMQQAMLLAAKSASTSVGQGSTALTTAASGSGAVAGTVGGAVGGAVGGTFGALGIGMNVLIVTAVAMSLIGGVIVGLETGGFLRPETRADTFVPLNISLFDFEVVSSPSVVPSTVDFILPAPSLVPSPTKSQSPTGLSFNTESESPSTITGDFPVSISSSPSGSSRPTGLSGGSFSPTPSPSLSRSELSPEPTRFSPSPVSASQSPLPSQTGLTVFPSTKQSGTTFPTEGPTISQSGTLIPTAAQGDTAFPTEASTTLQSGTAIPSAAQTGTEAPLLLSPEPTASPNGRSSPVPSGLDDSLAPTEQPTGIAIGVPSNGPSTLPDGATAPPSIIAAPSPIPTTVVTDGPSSFTSPSPTLEPTLEPTPQESFFAPTAVPSFSQPSSSPVDPNAPSASPTISWMPAATMFPSGEPSTTTSPSVAPSFISSAAPSGRPTGLPTVLPTDSPTMTPTFEPTNTPTDNPTTEPTSEPTNTPTDSPTTGPTFVPTSSPTDSPTTDPTFEPTRTPTDSPSVQPSRVGQVGSITGWRLVSLNTNTPLANLTEGQLINLCDFETNVTVQAITSDNPGENVGAIEFKLRNVFSQANPERVYDNEFPFVIGNLANYWAFTQINAIPFPNPRNNGGRGAEVIFRLWINKECSPPTGSPTPLPSPGPMIAPFENPTTFPSAGPIIAPTESPTTFPSPGPTIALTERPATFPSAGPIIAPTDSPTAFPSPGPTIAPTERPTTFPSPGPTSVPTDAPIIQPPTIGPVGSISYWQLVSLDTNTVITRLQDGQFIDLCNFGGPVTVQAVTQGTVGAIEFTLQDSSSQDFARLYDNTTPFVIGALDNYWSYTEIYPMLFPSADNFDGAGEDVPLRLWISKCLPTEQPVNVPVAPPTDSPVEVVPVQPPIAPPVPTPTAPTNPGPVGKILEWRLVSLYTSTVRVPLINGTLVNLCDYAEDVTVQAITDDQIKAIEFQVRNGDGGGSRRVYDNEFPFIIGDTYQGWESVEIKATPFPSADNLGGRGEEVLFVLRFNFVCLPVEPPVQPPVEPPVEPPVQPPLEPPVEPPVQPPLEPPVEPPVQPPVEPPVDPPVQPPVEPPVEPPVQPPVDPPVQPPMKPPVQPPVGPPAGSVGSIVGWQLVSLDTSTAIKNLEYGDTVYLCNDTRNLTVQAVPEGLVEAIVFTVRNYWGGGSKRIDDEVSPFRIDDAYRDNRGEAWRRVIINAIPFPSSISNGRRGVQVQLGLWFDQGCQTN</sequence>
<feature type="compositionally biased region" description="Polar residues" evidence="1">
    <location>
        <begin position="379"/>
        <end position="423"/>
    </location>
</feature>
<reference evidence="2 3" key="1">
    <citation type="journal article" date="2015" name="Plant Cell">
        <title>Oil accumulation by the oleaginous diatom Fistulifera solaris as revealed by the genome and transcriptome.</title>
        <authorList>
            <person name="Tanaka T."/>
            <person name="Maeda Y."/>
            <person name="Veluchamy A."/>
            <person name="Tanaka M."/>
            <person name="Abida H."/>
            <person name="Marechal E."/>
            <person name="Bowler C."/>
            <person name="Muto M."/>
            <person name="Sunaga Y."/>
            <person name="Tanaka M."/>
            <person name="Yoshino T."/>
            <person name="Taniguchi T."/>
            <person name="Fukuda Y."/>
            <person name="Nemoto M."/>
            <person name="Matsumoto M."/>
            <person name="Wong P.S."/>
            <person name="Aburatani S."/>
            <person name="Fujibuchi W."/>
        </authorList>
    </citation>
    <scope>NUCLEOTIDE SEQUENCE [LARGE SCALE GENOMIC DNA]</scope>
    <source>
        <strain evidence="2 3">JPCC DA0580</strain>
    </source>
</reference>
<feature type="compositionally biased region" description="Low complexity" evidence="1">
    <location>
        <begin position="510"/>
        <end position="550"/>
    </location>
</feature>
<dbReference type="InParanoid" id="A0A1Z5JBY8"/>
<feature type="region of interest" description="Disordered" evidence="1">
    <location>
        <begin position="306"/>
        <end position="423"/>
    </location>
</feature>
<feature type="compositionally biased region" description="Low complexity" evidence="1">
    <location>
        <begin position="592"/>
        <end position="607"/>
    </location>
</feature>
<name>A0A1Z5JBY8_FISSO</name>
<dbReference type="PANTHER" id="PTHR48148:SF2">
    <property type="entry name" value="PA14 DOMAIN-CONTAINING PROTEIN"/>
    <property type="match status" value="1"/>
</dbReference>
<protein>
    <submittedName>
        <fullName evidence="2">Uncharacterized protein</fullName>
    </submittedName>
</protein>
<feature type="compositionally biased region" description="Polar residues" evidence="1">
    <location>
        <begin position="310"/>
        <end position="334"/>
    </location>
</feature>
<dbReference type="Proteomes" id="UP000198406">
    <property type="component" value="Unassembled WGS sequence"/>
</dbReference>
<proteinExistence type="predicted"/>
<feature type="region of interest" description="Disordered" evidence="1">
    <location>
        <begin position="1213"/>
        <end position="1289"/>
    </location>
</feature>
<evidence type="ECO:0000313" key="2">
    <source>
        <dbReference type="EMBL" id="GAX11318.1"/>
    </source>
</evidence>
<organism evidence="2 3">
    <name type="scientific">Fistulifera solaris</name>
    <name type="common">Oleaginous diatom</name>
    <dbReference type="NCBI Taxonomy" id="1519565"/>
    <lineage>
        <taxon>Eukaryota</taxon>
        <taxon>Sar</taxon>
        <taxon>Stramenopiles</taxon>
        <taxon>Ochrophyta</taxon>
        <taxon>Bacillariophyta</taxon>
        <taxon>Bacillariophyceae</taxon>
        <taxon>Bacillariophycidae</taxon>
        <taxon>Naviculales</taxon>
        <taxon>Naviculaceae</taxon>
        <taxon>Fistulifera</taxon>
    </lineage>
</organism>